<name>X6M9A8_RETFI</name>
<organism evidence="1 2">
    <name type="scientific">Reticulomyxa filosa</name>
    <dbReference type="NCBI Taxonomy" id="46433"/>
    <lineage>
        <taxon>Eukaryota</taxon>
        <taxon>Sar</taxon>
        <taxon>Rhizaria</taxon>
        <taxon>Retaria</taxon>
        <taxon>Foraminifera</taxon>
        <taxon>Monothalamids</taxon>
        <taxon>Reticulomyxidae</taxon>
        <taxon>Reticulomyxa</taxon>
    </lineage>
</organism>
<sequence>MLSQQIPPKLKNTKLLNFTPLEYWHGDIELTRDEDICGIRNSLNVETIYSERGSVQLVLKGFLYNWLCCDFMQALTNILQSDEHRIPSDIIYTLLDFCPSNIFLECEILTKSWFAEEATITLKQIACDIIENSNVTTPLDTNKQEKFVWMKGIPCVDWTDILARKQCQLFSKFLNSLFVKSISLQKYNPTPNVDVQFQLKPKITLHFNDNKWI</sequence>
<evidence type="ECO:0000313" key="1">
    <source>
        <dbReference type="EMBL" id="ETO10588.1"/>
    </source>
</evidence>
<dbReference type="Proteomes" id="UP000023152">
    <property type="component" value="Unassembled WGS sequence"/>
</dbReference>
<protein>
    <submittedName>
        <fullName evidence="1">Uncharacterized protein</fullName>
    </submittedName>
</protein>
<keyword evidence="2" id="KW-1185">Reference proteome</keyword>
<reference evidence="1 2" key="1">
    <citation type="journal article" date="2013" name="Curr. Biol.">
        <title>The Genome of the Foraminiferan Reticulomyxa filosa.</title>
        <authorList>
            <person name="Glockner G."/>
            <person name="Hulsmann N."/>
            <person name="Schleicher M."/>
            <person name="Noegel A.A."/>
            <person name="Eichinger L."/>
            <person name="Gallinger C."/>
            <person name="Pawlowski J."/>
            <person name="Sierra R."/>
            <person name="Euteneuer U."/>
            <person name="Pillet L."/>
            <person name="Moustafa A."/>
            <person name="Platzer M."/>
            <person name="Groth M."/>
            <person name="Szafranski K."/>
            <person name="Schliwa M."/>
        </authorList>
    </citation>
    <scope>NUCLEOTIDE SEQUENCE [LARGE SCALE GENOMIC DNA]</scope>
</reference>
<accession>X6M9A8</accession>
<dbReference type="AlphaFoldDB" id="X6M9A8"/>
<dbReference type="EMBL" id="ASPP01023373">
    <property type="protein sequence ID" value="ETO10588.1"/>
    <property type="molecule type" value="Genomic_DNA"/>
</dbReference>
<proteinExistence type="predicted"/>
<gene>
    <name evidence="1" type="ORF">RFI_26791</name>
</gene>
<evidence type="ECO:0000313" key="2">
    <source>
        <dbReference type="Proteomes" id="UP000023152"/>
    </source>
</evidence>
<comment type="caution">
    <text evidence="1">The sequence shown here is derived from an EMBL/GenBank/DDBJ whole genome shotgun (WGS) entry which is preliminary data.</text>
</comment>